<gene>
    <name evidence="2" type="ORF">GCM10017581_104480</name>
</gene>
<evidence type="ECO:0008006" key="4">
    <source>
        <dbReference type="Google" id="ProtNLM"/>
    </source>
</evidence>
<proteinExistence type="predicted"/>
<comment type="caution">
    <text evidence="2">The sequence shown here is derived from an EMBL/GenBank/DDBJ whole genome shotgun (WGS) entry which is preliminary data.</text>
</comment>
<evidence type="ECO:0000256" key="1">
    <source>
        <dbReference type="SAM" id="Phobius"/>
    </source>
</evidence>
<sequence length="178" mass="18134">MRRAAACCTVLRVNVTDSGGLVSIIAPICVVVGIIGVLVPMIPGLLLCWAGVAAWAVFGGHGATGWAVGIAATVVLALGFVAKYLVPGRNLKRAGVSNLTLFLGGVGGIIGFFVIPVVGLVVGFILGIYLVELARQSNAASAWQSTKHALKAAGLSMLIELATAFIIAGIWIAGVWLG</sequence>
<evidence type="ECO:0000313" key="2">
    <source>
        <dbReference type="EMBL" id="GLL08680.1"/>
    </source>
</evidence>
<accession>A0A9W6NSS2</accession>
<dbReference type="PANTHER" id="PTHR39165">
    <property type="entry name" value="IG HYPOTHETICAL 17883"/>
    <property type="match status" value="1"/>
</dbReference>
<dbReference type="Pfam" id="PF04306">
    <property type="entry name" value="DUF456"/>
    <property type="match status" value="1"/>
</dbReference>
<keyword evidence="1" id="KW-0812">Transmembrane</keyword>
<name>A0A9W6NSS2_9ACTN</name>
<dbReference type="InterPro" id="IPR007403">
    <property type="entry name" value="DUF456"/>
</dbReference>
<keyword evidence="3" id="KW-1185">Reference proteome</keyword>
<protein>
    <recommendedName>
        <fullName evidence="4">DUF456 domain-containing protein</fullName>
    </recommendedName>
</protein>
<dbReference type="EMBL" id="BSFP01000173">
    <property type="protein sequence ID" value="GLL08680.1"/>
    <property type="molecule type" value="Genomic_DNA"/>
</dbReference>
<reference evidence="2" key="1">
    <citation type="journal article" date="2014" name="Int. J. Syst. Evol. Microbiol.">
        <title>Complete genome sequence of Corynebacterium casei LMG S-19264T (=DSM 44701T), isolated from a smear-ripened cheese.</title>
        <authorList>
            <consortium name="US DOE Joint Genome Institute (JGI-PGF)"/>
            <person name="Walter F."/>
            <person name="Albersmeier A."/>
            <person name="Kalinowski J."/>
            <person name="Ruckert C."/>
        </authorList>
    </citation>
    <scope>NUCLEOTIDE SEQUENCE</scope>
    <source>
        <strain evidence="2">VKM Ac-1321</strain>
    </source>
</reference>
<organism evidence="2 3">
    <name type="scientific">Dactylosporangium matsuzakiense</name>
    <dbReference type="NCBI Taxonomy" id="53360"/>
    <lineage>
        <taxon>Bacteria</taxon>
        <taxon>Bacillati</taxon>
        <taxon>Actinomycetota</taxon>
        <taxon>Actinomycetes</taxon>
        <taxon>Micromonosporales</taxon>
        <taxon>Micromonosporaceae</taxon>
        <taxon>Dactylosporangium</taxon>
    </lineage>
</organism>
<dbReference type="PANTHER" id="PTHR39165:SF1">
    <property type="entry name" value="DUF456 DOMAIN-CONTAINING PROTEIN"/>
    <property type="match status" value="1"/>
</dbReference>
<feature type="transmembrane region" description="Helical" evidence="1">
    <location>
        <begin position="65"/>
        <end position="86"/>
    </location>
</feature>
<reference evidence="2" key="2">
    <citation type="submission" date="2023-01" db="EMBL/GenBank/DDBJ databases">
        <authorList>
            <person name="Sun Q."/>
            <person name="Evtushenko L."/>
        </authorList>
    </citation>
    <scope>NUCLEOTIDE SEQUENCE</scope>
    <source>
        <strain evidence="2">VKM Ac-1321</strain>
    </source>
</reference>
<feature type="transmembrane region" description="Helical" evidence="1">
    <location>
        <begin position="152"/>
        <end position="177"/>
    </location>
</feature>
<keyword evidence="1" id="KW-1133">Transmembrane helix</keyword>
<evidence type="ECO:0000313" key="3">
    <source>
        <dbReference type="Proteomes" id="UP001143480"/>
    </source>
</evidence>
<dbReference type="AlphaFoldDB" id="A0A9W6NSS2"/>
<dbReference type="Proteomes" id="UP001143480">
    <property type="component" value="Unassembled WGS sequence"/>
</dbReference>
<feature type="transmembrane region" description="Helical" evidence="1">
    <location>
        <begin position="25"/>
        <end position="58"/>
    </location>
</feature>
<feature type="transmembrane region" description="Helical" evidence="1">
    <location>
        <begin position="106"/>
        <end position="131"/>
    </location>
</feature>
<keyword evidence="1" id="KW-0472">Membrane</keyword>